<proteinExistence type="inferred from homology"/>
<dbReference type="NCBIfam" id="NF009466">
    <property type="entry name" value="PRK12826.1-2"/>
    <property type="match status" value="1"/>
</dbReference>
<dbReference type="RefSeq" id="WP_171653726.1">
    <property type="nucleotide sequence ID" value="NZ_WHOD01000070.1"/>
</dbReference>
<accession>A0A972GSV7</accession>
<dbReference type="EC" id="1.1.1.47" evidence="4"/>
<comment type="caution">
    <text evidence="4">The sequence shown here is derived from an EMBL/GenBank/DDBJ whole genome shotgun (WGS) entry which is preliminary data.</text>
</comment>
<dbReference type="InterPro" id="IPR002347">
    <property type="entry name" value="SDR_fam"/>
</dbReference>
<dbReference type="SUPFAM" id="SSF51735">
    <property type="entry name" value="NAD(P)-binding Rossmann-fold domains"/>
    <property type="match status" value="1"/>
</dbReference>
<dbReference type="EMBL" id="WHOD01000070">
    <property type="protein sequence ID" value="NOU95540.1"/>
    <property type="molecule type" value="Genomic_DNA"/>
</dbReference>
<sequence length="268" mass="29270">MLIDLHGKVALVTGAGRGIGREIALTLAREGVKTIAIDVNPDHLTALNQEFAENDFEGFQQVCDIRDFSQIERVVQEAEHRYGRIDILVNNAGVASGGQVESLSEEIWDLNLDVNLKGTFLMCKAVLPIMKKQKSGRIINAASFAAIIPSLGGSAYATSKAGVVHFTRVLAGELGPWNITVNCYAPGVIPTDMNRFADRSPQEQKELLDNLSLRRWGNKAEIAHLICFLASDYAVYITGTMIDISGGKLATQVPRLAYEWAAEEELNV</sequence>
<dbReference type="Pfam" id="PF00106">
    <property type="entry name" value="adh_short"/>
    <property type="match status" value="1"/>
</dbReference>
<dbReference type="InterPro" id="IPR020904">
    <property type="entry name" value="Sc_DH/Rdtase_CS"/>
</dbReference>
<evidence type="ECO:0000256" key="3">
    <source>
        <dbReference type="RuleBase" id="RU000363"/>
    </source>
</evidence>
<name>A0A972GSV7_9BACL</name>
<organism evidence="4 5">
    <name type="scientific">Paenibacillus foliorum</name>
    <dbReference type="NCBI Taxonomy" id="2654974"/>
    <lineage>
        <taxon>Bacteria</taxon>
        <taxon>Bacillati</taxon>
        <taxon>Bacillota</taxon>
        <taxon>Bacilli</taxon>
        <taxon>Bacillales</taxon>
        <taxon>Paenibacillaceae</taxon>
        <taxon>Paenibacillus</taxon>
    </lineage>
</organism>
<evidence type="ECO:0000256" key="2">
    <source>
        <dbReference type="ARBA" id="ARBA00023002"/>
    </source>
</evidence>
<dbReference type="NCBIfam" id="NF005559">
    <property type="entry name" value="PRK07231.1"/>
    <property type="match status" value="1"/>
</dbReference>
<dbReference type="PRINTS" id="PR00080">
    <property type="entry name" value="SDRFAMILY"/>
</dbReference>
<dbReference type="GO" id="GO:0008206">
    <property type="term" value="P:bile acid metabolic process"/>
    <property type="evidence" value="ECO:0007669"/>
    <property type="project" value="UniProtKB-ARBA"/>
</dbReference>
<gene>
    <name evidence="4" type="ORF">GC093_20240</name>
</gene>
<evidence type="ECO:0000313" key="4">
    <source>
        <dbReference type="EMBL" id="NOU95540.1"/>
    </source>
</evidence>
<dbReference type="PANTHER" id="PTHR42760:SF40">
    <property type="entry name" value="3-OXOACYL-[ACYL-CARRIER-PROTEIN] REDUCTASE, CHLOROPLASTIC"/>
    <property type="match status" value="1"/>
</dbReference>
<evidence type="ECO:0000313" key="5">
    <source>
        <dbReference type="Proteomes" id="UP000641588"/>
    </source>
</evidence>
<dbReference type="PROSITE" id="PS00061">
    <property type="entry name" value="ADH_SHORT"/>
    <property type="match status" value="1"/>
</dbReference>
<dbReference type="Gene3D" id="3.40.50.720">
    <property type="entry name" value="NAD(P)-binding Rossmann-like Domain"/>
    <property type="match status" value="1"/>
</dbReference>
<dbReference type="GO" id="GO:0047936">
    <property type="term" value="F:glucose 1-dehydrogenase [NAD(P)+] activity"/>
    <property type="evidence" value="ECO:0007669"/>
    <property type="project" value="UniProtKB-EC"/>
</dbReference>
<dbReference type="PANTHER" id="PTHR42760">
    <property type="entry name" value="SHORT-CHAIN DEHYDROGENASES/REDUCTASES FAMILY MEMBER"/>
    <property type="match status" value="1"/>
</dbReference>
<evidence type="ECO:0000256" key="1">
    <source>
        <dbReference type="ARBA" id="ARBA00006484"/>
    </source>
</evidence>
<dbReference type="CDD" id="cd05233">
    <property type="entry name" value="SDR_c"/>
    <property type="match status" value="1"/>
</dbReference>
<dbReference type="InterPro" id="IPR036291">
    <property type="entry name" value="NAD(P)-bd_dom_sf"/>
</dbReference>
<comment type="similarity">
    <text evidence="1 3">Belongs to the short-chain dehydrogenases/reductases (SDR) family.</text>
</comment>
<dbReference type="FunFam" id="3.40.50.720:FF:000084">
    <property type="entry name" value="Short-chain dehydrogenase reductase"/>
    <property type="match status" value="1"/>
</dbReference>
<protein>
    <submittedName>
        <fullName evidence="4">Glucose 1-dehydrogenase</fullName>
        <ecNumber evidence="4">1.1.1.47</ecNumber>
    </submittedName>
</protein>
<reference evidence="4" key="1">
    <citation type="submission" date="2019-10" db="EMBL/GenBank/DDBJ databases">
        <title>Description of Paenibacillus glebae sp. nov.</title>
        <authorList>
            <person name="Carlier A."/>
            <person name="Qi S."/>
        </authorList>
    </citation>
    <scope>NUCLEOTIDE SEQUENCE</scope>
    <source>
        <strain evidence="4">LMG 31456</strain>
    </source>
</reference>
<keyword evidence="2 4" id="KW-0560">Oxidoreductase</keyword>
<dbReference type="Proteomes" id="UP000641588">
    <property type="component" value="Unassembled WGS sequence"/>
</dbReference>
<dbReference type="GO" id="GO:0030497">
    <property type="term" value="P:fatty acid elongation"/>
    <property type="evidence" value="ECO:0007669"/>
    <property type="project" value="TreeGrafter"/>
</dbReference>
<dbReference type="PRINTS" id="PR00081">
    <property type="entry name" value="GDHRDH"/>
</dbReference>
<dbReference type="AlphaFoldDB" id="A0A972GSV7"/>
<keyword evidence="5" id="KW-1185">Reference proteome</keyword>